<dbReference type="HAMAP" id="MF_00188">
    <property type="entry name" value="Pept_M48_protease_HtpX"/>
    <property type="match status" value="1"/>
</dbReference>
<dbReference type="GO" id="GO:0008270">
    <property type="term" value="F:zinc ion binding"/>
    <property type="evidence" value="ECO:0007669"/>
    <property type="project" value="UniProtKB-UniRule"/>
</dbReference>
<dbReference type="InterPro" id="IPR022919">
    <property type="entry name" value="Pept_M48_protease_HtpX"/>
</dbReference>
<dbReference type="AlphaFoldDB" id="A0A317EJM7"/>
<name>A0A317EJM7_9PROT</name>
<protein>
    <recommendedName>
        <fullName evidence="11">Protease HtpX homolog</fullName>
        <ecNumber evidence="11">3.4.24.-</ecNumber>
    </recommendedName>
</protein>
<evidence type="ECO:0000313" key="14">
    <source>
        <dbReference type="Proteomes" id="UP000245461"/>
    </source>
</evidence>
<keyword evidence="9 11" id="KW-0482">Metalloprotease</keyword>
<dbReference type="InterPro" id="IPR050083">
    <property type="entry name" value="HtpX_protease"/>
</dbReference>
<feature type="binding site" evidence="11">
    <location>
        <position position="284"/>
    </location>
    <ligand>
        <name>Zn(2+)</name>
        <dbReference type="ChEBI" id="CHEBI:29105"/>
        <note>catalytic</note>
    </ligand>
</feature>
<keyword evidence="7 11" id="KW-0862">Zinc</keyword>
<feature type="transmembrane region" description="Helical" evidence="11">
    <location>
        <begin position="93"/>
        <end position="117"/>
    </location>
</feature>
<feature type="transmembrane region" description="Helical" evidence="11">
    <location>
        <begin position="214"/>
        <end position="233"/>
    </location>
</feature>
<evidence type="ECO:0000256" key="4">
    <source>
        <dbReference type="ARBA" id="ARBA00022692"/>
    </source>
</evidence>
<keyword evidence="2 11" id="KW-1003">Cell membrane</keyword>
<feature type="binding site" evidence="11">
    <location>
        <position position="202"/>
    </location>
    <ligand>
        <name>Zn(2+)</name>
        <dbReference type="ChEBI" id="CHEBI:29105"/>
        <note>catalytic</note>
    </ligand>
</feature>
<evidence type="ECO:0000313" key="13">
    <source>
        <dbReference type="EMBL" id="PWR25613.1"/>
    </source>
</evidence>
<keyword evidence="3 11" id="KW-0645">Protease</keyword>
<dbReference type="OrthoDB" id="15218at2"/>
<comment type="similarity">
    <text evidence="1 11">Belongs to the peptidase M48B family.</text>
</comment>
<dbReference type="EC" id="3.4.24.-" evidence="11"/>
<evidence type="ECO:0000256" key="7">
    <source>
        <dbReference type="ARBA" id="ARBA00022833"/>
    </source>
</evidence>
<evidence type="ECO:0000256" key="5">
    <source>
        <dbReference type="ARBA" id="ARBA00022723"/>
    </source>
</evidence>
<dbReference type="GO" id="GO:0006508">
    <property type="term" value="P:proteolysis"/>
    <property type="evidence" value="ECO:0007669"/>
    <property type="project" value="UniProtKB-KW"/>
</dbReference>
<dbReference type="GO" id="GO:0004222">
    <property type="term" value="F:metalloendopeptidase activity"/>
    <property type="evidence" value="ECO:0007669"/>
    <property type="project" value="UniProtKB-UniRule"/>
</dbReference>
<evidence type="ECO:0000256" key="9">
    <source>
        <dbReference type="ARBA" id="ARBA00023049"/>
    </source>
</evidence>
<feature type="domain" description="Peptidase M48" evidence="12">
    <location>
        <begin position="138"/>
        <end position="357"/>
    </location>
</feature>
<reference evidence="13 14" key="1">
    <citation type="submission" date="2018-05" db="EMBL/GenBank/DDBJ databases">
        <title>Zavarzinia sp. HR-AS.</title>
        <authorList>
            <person name="Lee Y."/>
            <person name="Jeon C.O."/>
        </authorList>
    </citation>
    <scope>NUCLEOTIDE SEQUENCE [LARGE SCALE GENOMIC DNA]</scope>
    <source>
        <strain evidence="13 14">HR-AS</strain>
    </source>
</reference>
<sequence length="359" mass="37952">MSLPASAASAPMSISRCRKRKRHRSRFRCAEAPAVSTVVGSGIAATDFLGAARRNRRNTVTLVVVMIGIGAVLAYLLGAVIEAGEGDPRFNPAASGVGFGFAMIMIAISLVWTLIALKAGDRIVLRLVGAREVGVDEAPQLHNVVEEMAIAAGIPKPRVAIIETDALNAFATGMSRDRAAIAVTRGLLNTLNREELQAVVGHEMGHVLNLDVRYGTAVGVFVGLIALLADGILRLGRFGRMGRGRGNDKGGGLQLVLLILLIVAAILAPLAAKLVQMAISRQREYLADATSARLTRNPLALISALEKLGASGVPFAQANRAVQHLFIVNPFRDFSAKASALMSTHPALAERIARLRNLG</sequence>
<feature type="transmembrane region" description="Helical" evidence="11">
    <location>
        <begin position="253"/>
        <end position="275"/>
    </location>
</feature>
<comment type="cofactor">
    <cofactor evidence="11">
        <name>Zn(2+)</name>
        <dbReference type="ChEBI" id="CHEBI:29105"/>
    </cofactor>
    <text evidence="11">Binds 1 zinc ion per subunit.</text>
</comment>
<evidence type="ECO:0000256" key="3">
    <source>
        <dbReference type="ARBA" id="ARBA00022670"/>
    </source>
</evidence>
<dbReference type="Proteomes" id="UP000245461">
    <property type="component" value="Unassembled WGS sequence"/>
</dbReference>
<feature type="transmembrane region" description="Helical" evidence="11">
    <location>
        <begin position="60"/>
        <end position="81"/>
    </location>
</feature>
<dbReference type="Gene3D" id="3.30.2010.10">
    <property type="entry name" value="Metalloproteases ('zincins'), catalytic domain"/>
    <property type="match status" value="1"/>
</dbReference>
<feature type="active site" evidence="11">
    <location>
        <position position="203"/>
    </location>
</feature>
<accession>A0A317EJM7</accession>
<keyword evidence="4 11" id="KW-0812">Transmembrane</keyword>
<evidence type="ECO:0000256" key="1">
    <source>
        <dbReference type="ARBA" id="ARBA00009779"/>
    </source>
</evidence>
<evidence type="ECO:0000256" key="6">
    <source>
        <dbReference type="ARBA" id="ARBA00022801"/>
    </source>
</evidence>
<dbReference type="CDD" id="cd07340">
    <property type="entry name" value="M48B_Htpx_like"/>
    <property type="match status" value="1"/>
</dbReference>
<organism evidence="13 14">
    <name type="scientific">Zavarzinia aquatilis</name>
    <dbReference type="NCBI Taxonomy" id="2211142"/>
    <lineage>
        <taxon>Bacteria</taxon>
        <taxon>Pseudomonadati</taxon>
        <taxon>Pseudomonadota</taxon>
        <taxon>Alphaproteobacteria</taxon>
        <taxon>Rhodospirillales</taxon>
        <taxon>Zavarziniaceae</taxon>
        <taxon>Zavarzinia</taxon>
    </lineage>
</organism>
<evidence type="ECO:0000256" key="11">
    <source>
        <dbReference type="HAMAP-Rule" id="MF_00188"/>
    </source>
</evidence>
<evidence type="ECO:0000256" key="8">
    <source>
        <dbReference type="ARBA" id="ARBA00022989"/>
    </source>
</evidence>
<dbReference type="GO" id="GO:0005886">
    <property type="term" value="C:plasma membrane"/>
    <property type="evidence" value="ECO:0007669"/>
    <property type="project" value="UniProtKB-SubCell"/>
</dbReference>
<proteinExistence type="inferred from homology"/>
<keyword evidence="5 11" id="KW-0479">Metal-binding</keyword>
<dbReference type="InterPro" id="IPR001915">
    <property type="entry name" value="Peptidase_M48"/>
</dbReference>
<dbReference type="PANTHER" id="PTHR43221">
    <property type="entry name" value="PROTEASE HTPX"/>
    <property type="match status" value="1"/>
</dbReference>
<comment type="subcellular location">
    <subcellularLocation>
        <location evidence="11">Cell membrane</location>
        <topology evidence="11">Multi-pass membrane protein</topology>
    </subcellularLocation>
</comment>
<keyword evidence="8 11" id="KW-1133">Transmembrane helix</keyword>
<gene>
    <name evidence="11" type="primary">htpX</name>
    <name evidence="13" type="ORF">DKG74_01205</name>
</gene>
<feature type="binding site" evidence="11">
    <location>
        <position position="206"/>
    </location>
    <ligand>
        <name>Zn(2+)</name>
        <dbReference type="ChEBI" id="CHEBI:29105"/>
        <note>catalytic</note>
    </ligand>
</feature>
<comment type="caution">
    <text evidence="13">The sequence shown here is derived from an EMBL/GenBank/DDBJ whole genome shotgun (WGS) entry which is preliminary data.</text>
</comment>
<dbReference type="PANTHER" id="PTHR43221:SF2">
    <property type="entry name" value="PROTEASE HTPX HOMOLOG"/>
    <property type="match status" value="1"/>
</dbReference>
<keyword evidence="10 11" id="KW-0472">Membrane</keyword>
<evidence type="ECO:0000259" key="12">
    <source>
        <dbReference type="Pfam" id="PF01435"/>
    </source>
</evidence>
<keyword evidence="14" id="KW-1185">Reference proteome</keyword>
<evidence type="ECO:0000256" key="2">
    <source>
        <dbReference type="ARBA" id="ARBA00022475"/>
    </source>
</evidence>
<evidence type="ECO:0000256" key="10">
    <source>
        <dbReference type="ARBA" id="ARBA00023136"/>
    </source>
</evidence>
<dbReference type="EMBL" id="QGLE01000001">
    <property type="protein sequence ID" value="PWR25613.1"/>
    <property type="molecule type" value="Genomic_DNA"/>
</dbReference>
<keyword evidence="6 11" id="KW-0378">Hydrolase</keyword>
<dbReference type="Pfam" id="PF01435">
    <property type="entry name" value="Peptidase_M48"/>
    <property type="match status" value="1"/>
</dbReference>